<evidence type="ECO:0000313" key="1">
    <source>
        <dbReference type="EMBL" id="CAB4005193.1"/>
    </source>
</evidence>
<protein>
    <submittedName>
        <fullName evidence="1">Uncharacterized protein</fullName>
    </submittedName>
</protein>
<evidence type="ECO:0000313" key="2">
    <source>
        <dbReference type="Proteomes" id="UP001152795"/>
    </source>
</evidence>
<reference evidence="1" key="1">
    <citation type="submission" date="2020-04" db="EMBL/GenBank/DDBJ databases">
        <authorList>
            <person name="Alioto T."/>
            <person name="Alioto T."/>
            <person name="Gomez Garrido J."/>
        </authorList>
    </citation>
    <scope>NUCLEOTIDE SEQUENCE</scope>
    <source>
        <strain evidence="1">A484AB</strain>
    </source>
</reference>
<comment type="caution">
    <text evidence="1">The sequence shown here is derived from an EMBL/GenBank/DDBJ whole genome shotgun (WGS) entry which is preliminary data.</text>
</comment>
<organism evidence="1 2">
    <name type="scientific">Paramuricea clavata</name>
    <name type="common">Red gorgonian</name>
    <name type="synonym">Violescent sea-whip</name>
    <dbReference type="NCBI Taxonomy" id="317549"/>
    <lineage>
        <taxon>Eukaryota</taxon>
        <taxon>Metazoa</taxon>
        <taxon>Cnidaria</taxon>
        <taxon>Anthozoa</taxon>
        <taxon>Octocorallia</taxon>
        <taxon>Malacalcyonacea</taxon>
        <taxon>Plexauridae</taxon>
        <taxon>Paramuricea</taxon>
    </lineage>
</organism>
<gene>
    <name evidence="1" type="ORF">PACLA_8A025343</name>
</gene>
<dbReference type="EMBL" id="CACRXK020005120">
    <property type="protein sequence ID" value="CAB4005193.1"/>
    <property type="molecule type" value="Genomic_DNA"/>
</dbReference>
<dbReference type="AlphaFoldDB" id="A0A6S7HNI6"/>
<dbReference type="Proteomes" id="UP001152795">
    <property type="component" value="Unassembled WGS sequence"/>
</dbReference>
<sequence length="258" mass="29413">MNLSTNRQACSRDIGKLYAKHQILKKCASSQLQCLAKNAKLLKFMYQDNVREQSEKEIYQPGSLRLGQYKKGHLQKFDVGSCLNTSAIENDMKSVARSSKCNYFKGCISKQHELVRMGQAITYKDGEGQDCFGEFDGAVKLLNPSSETSHVNWIQVKQYACHEDENGQVQSGRFDSPLLKKTDNIVIIKSSEVCHKVNIVHNCINGHCKFEDAHHTFVEEREGVVRDALIYKHDFANNTYLLNRFYLGNDFEAVLQTF</sequence>
<keyword evidence="2" id="KW-1185">Reference proteome</keyword>
<name>A0A6S7HNI6_PARCT</name>
<accession>A0A6S7HNI6</accession>
<proteinExistence type="predicted"/>
<dbReference type="OrthoDB" id="2506088at2759"/>